<organism evidence="1 2">
    <name type="scientific">Orbilia brochopaga</name>
    <dbReference type="NCBI Taxonomy" id="3140254"/>
    <lineage>
        <taxon>Eukaryota</taxon>
        <taxon>Fungi</taxon>
        <taxon>Dikarya</taxon>
        <taxon>Ascomycota</taxon>
        <taxon>Pezizomycotina</taxon>
        <taxon>Orbiliomycetes</taxon>
        <taxon>Orbiliales</taxon>
        <taxon>Orbiliaceae</taxon>
        <taxon>Orbilia</taxon>
    </lineage>
</organism>
<evidence type="ECO:0000313" key="2">
    <source>
        <dbReference type="Proteomes" id="UP001375240"/>
    </source>
</evidence>
<sequence length="126" mass="14084">MPADAITDLNDLAKKGYDYSGDTEGAYTDLREYLRVAKRLFIILGPNFDTIVAVQVVEGLRNAELKAEIESKLRNRMTFNSVAKMLVSIVRDDAPSLAESSEAGYPETFDLGEWEYVDTDYFSSSP</sequence>
<gene>
    <name evidence="1" type="ORF">TWF696_000549</name>
</gene>
<dbReference type="Proteomes" id="UP001375240">
    <property type="component" value="Unassembled WGS sequence"/>
</dbReference>
<dbReference type="EMBL" id="JAVHNQ010000001">
    <property type="protein sequence ID" value="KAK6359389.1"/>
    <property type="molecule type" value="Genomic_DNA"/>
</dbReference>
<keyword evidence="2" id="KW-1185">Reference proteome</keyword>
<accession>A0AAV9VDY4</accession>
<name>A0AAV9VDY4_9PEZI</name>
<comment type="caution">
    <text evidence="1">The sequence shown here is derived from an EMBL/GenBank/DDBJ whole genome shotgun (WGS) entry which is preliminary data.</text>
</comment>
<evidence type="ECO:0000313" key="1">
    <source>
        <dbReference type="EMBL" id="KAK6359389.1"/>
    </source>
</evidence>
<proteinExistence type="predicted"/>
<protein>
    <submittedName>
        <fullName evidence="1">Uncharacterized protein</fullName>
    </submittedName>
</protein>
<reference evidence="1 2" key="1">
    <citation type="submission" date="2019-10" db="EMBL/GenBank/DDBJ databases">
        <authorList>
            <person name="Palmer J.M."/>
        </authorList>
    </citation>
    <scope>NUCLEOTIDE SEQUENCE [LARGE SCALE GENOMIC DNA]</scope>
    <source>
        <strain evidence="1 2">TWF696</strain>
    </source>
</reference>
<dbReference type="AlphaFoldDB" id="A0AAV9VDY4"/>